<dbReference type="Pfam" id="PF07331">
    <property type="entry name" value="TctB"/>
    <property type="match status" value="1"/>
</dbReference>
<feature type="domain" description="DUF1468" evidence="2">
    <location>
        <begin position="10"/>
        <end position="147"/>
    </location>
</feature>
<evidence type="ECO:0000313" key="3">
    <source>
        <dbReference type="EMBL" id="MPM01711.1"/>
    </source>
</evidence>
<accession>A0A644WE18</accession>
<keyword evidence="1" id="KW-1133">Transmembrane helix</keyword>
<feature type="transmembrane region" description="Helical" evidence="1">
    <location>
        <begin position="127"/>
        <end position="146"/>
    </location>
</feature>
<evidence type="ECO:0000256" key="1">
    <source>
        <dbReference type="SAM" id="Phobius"/>
    </source>
</evidence>
<keyword evidence="1" id="KW-0472">Membrane</keyword>
<dbReference type="AlphaFoldDB" id="A0A644WE18"/>
<comment type="caution">
    <text evidence="3">The sequence shown here is derived from an EMBL/GenBank/DDBJ whole genome shotgun (WGS) entry which is preliminary data.</text>
</comment>
<feature type="transmembrane region" description="Helical" evidence="1">
    <location>
        <begin position="74"/>
        <end position="92"/>
    </location>
</feature>
<feature type="transmembrane region" description="Helical" evidence="1">
    <location>
        <begin position="43"/>
        <end position="62"/>
    </location>
</feature>
<organism evidence="3">
    <name type="scientific">bioreactor metagenome</name>
    <dbReference type="NCBI Taxonomy" id="1076179"/>
    <lineage>
        <taxon>unclassified sequences</taxon>
        <taxon>metagenomes</taxon>
        <taxon>ecological metagenomes</taxon>
    </lineage>
</organism>
<feature type="transmembrane region" description="Helical" evidence="1">
    <location>
        <begin position="7"/>
        <end position="23"/>
    </location>
</feature>
<keyword evidence="1" id="KW-0812">Transmembrane</keyword>
<dbReference type="EMBL" id="VSSQ01000817">
    <property type="protein sequence ID" value="MPM01711.1"/>
    <property type="molecule type" value="Genomic_DNA"/>
</dbReference>
<gene>
    <name evidence="3" type="ORF">SDC9_47951</name>
</gene>
<reference evidence="3" key="1">
    <citation type="submission" date="2019-08" db="EMBL/GenBank/DDBJ databases">
        <authorList>
            <person name="Kucharzyk K."/>
            <person name="Murdoch R.W."/>
            <person name="Higgins S."/>
            <person name="Loffler F."/>
        </authorList>
    </citation>
    <scope>NUCLEOTIDE SEQUENCE</scope>
</reference>
<dbReference type="InterPro" id="IPR009936">
    <property type="entry name" value="DUF1468"/>
</dbReference>
<sequence length="152" mass="16649">MKNFRYINSVLGVCLFAFGFLIFREAGNYVPEIEIDGQVGAHAFPQLFAVALMVLSALMALLDLKKLTKPTTASFAGIGAVAVTAGFCYAFWYFLPEVGFLIMAPLFACTVTAITTRRFRIMDMIPVLLVVFAVYFVFANLLKVPVPAGFLG</sequence>
<name>A0A644WE18_9ZZZZ</name>
<feature type="transmembrane region" description="Helical" evidence="1">
    <location>
        <begin position="98"/>
        <end position="115"/>
    </location>
</feature>
<proteinExistence type="predicted"/>
<protein>
    <recommendedName>
        <fullName evidence="2">DUF1468 domain-containing protein</fullName>
    </recommendedName>
</protein>
<evidence type="ECO:0000259" key="2">
    <source>
        <dbReference type="Pfam" id="PF07331"/>
    </source>
</evidence>